<dbReference type="InterPro" id="IPR001647">
    <property type="entry name" value="HTH_TetR"/>
</dbReference>
<dbReference type="Pfam" id="PF00440">
    <property type="entry name" value="TetR_N"/>
    <property type="match status" value="1"/>
</dbReference>
<organism evidence="6 7">
    <name type="scientific">Nonomuraea endophytica</name>
    <dbReference type="NCBI Taxonomy" id="714136"/>
    <lineage>
        <taxon>Bacteria</taxon>
        <taxon>Bacillati</taxon>
        <taxon>Actinomycetota</taxon>
        <taxon>Actinomycetes</taxon>
        <taxon>Streptosporangiales</taxon>
        <taxon>Streptosporangiaceae</taxon>
        <taxon>Nonomuraea</taxon>
    </lineage>
</organism>
<dbReference type="InterPro" id="IPR050109">
    <property type="entry name" value="HTH-type_TetR-like_transc_reg"/>
</dbReference>
<dbReference type="Proteomes" id="UP000568380">
    <property type="component" value="Unassembled WGS sequence"/>
</dbReference>
<comment type="caution">
    <text evidence="6">The sequence shown here is derived from an EMBL/GenBank/DDBJ whole genome shotgun (WGS) entry which is preliminary data.</text>
</comment>
<evidence type="ECO:0000259" key="5">
    <source>
        <dbReference type="PROSITE" id="PS50977"/>
    </source>
</evidence>
<dbReference type="InterPro" id="IPR009057">
    <property type="entry name" value="Homeodomain-like_sf"/>
</dbReference>
<dbReference type="GO" id="GO:0003700">
    <property type="term" value="F:DNA-binding transcription factor activity"/>
    <property type="evidence" value="ECO:0007669"/>
    <property type="project" value="TreeGrafter"/>
</dbReference>
<dbReference type="PRINTS" id="PR00455">
    <property type="entry name" value="HTHTETR"/>
</dbReference>
<sequence>MTDRRARRRTETQEEILRISLEVMAADGVAALSMATVARRLGIQPPSLYKYFPSRAAIYDALFEHGQKGYLDAVRQAAEGMEPGLAAMGASLEAGARWIMANQILAQLLFWRPVPGFTPSEQAYAPALAIRRHFAMLVEGAVARGELAPEAAEEEGLALAASLIAGVVSQQLANQPDASYEDGVFMRLVPRLPEVFAGAYPPR</sequence>
<dbReference type="PANTHER" id="PTHR30055:SF234">
    <property type="entry name" value="HTH-TYPE TRANSCRIPTIONAL REGULATOR BETI"/>
    <property type="match status" value="1"/>
</dbReference>
<dbReference type="PANTHER" id="PTHR30055">
    <property type="entry name" value="HTH-TYPE TRANSCRIPTIONAL REGULATOR RUTR"/>
    <property type="match status" value="1"/>
</dbReference>
<dbReference type="AlphaFoldDB" id="A0A7W8EL02"/>
<dbReference type="EMBL" id="JACHIN010000013">
    <property type="protein sequence ID" value="MBB5082362.1"/>
    <property type="molecule type" value="Genomic_DNA"/>
</dbReference>
<keyword evidence="1" id="KW-0805">Transcription regulation</keyword>
<dbReference type="RefSeq" id="WP_184970524.1">
    <property type="nucleotide sequence ID" value="NZ_JACHIN010000013.1"/>
</dbReference>
<protein>
    <submittedName>
        <fullName evidence="6">AcrR family transcriptional regulator</fullName>
    </submittedName>
</protein>
<evidence type="ECO:0000256" key="2">
    <source>
        <dbReference type="ARBA" id="ARBA00023125"/>
    </source>
</evidence>
<keyword evidence="3" id="KW-0804">Transcription</keyword>
<evidence type="ECO:0000256" key="4">
    <source>
        <dbReference type="PROSITE-ProRule" id="PRU00335"/>
    </source>
</evidence>
<keyword evidence="2 4" id="KW-0238">DNA-binding</keyword>
<gene>
    <name evidence="6" type="ORF">HNR40_007857</name>
</gene>
<name>A0A7W8EL02_9ACTN</name>
<proteinExistence type="predicted"/>
<evidence type="ECO:0000256" key="1">
    <source>
        <dbReference type="ARBA" id="ARBA00023015"/>
    </source>
</evidence>
<evidence type="ECO:0000313" key="7">
    <source>
        <dbReference type="Proteomes" id="UP000568380"/>
    </source>
</evidence>
<dbReference type="PROSITE" id="PS50977">
    <property type="entry name" value="HTH_TETR_2"/>
    <property type="match status" value="1"/>
</dbReference>
<dbReference type="Gene3D" id="1.10.357.10">
    <property type="entry name" value="Tetracycline Repressor, domain 2"/>
    <property type="match status" value="1"/>
</dbReference>
<feature type="domain" description="HTH tetR-type" evidence="5">
    <location>
        <begin position="10"/>
        <end position="70"/>
    </location>
</feature>
<dbReference type="GO" id="GO:0000976">
    <property type="term" value="F:transcription cis-regulatory region binding"/>
    <property type="evidence" value="ECO:0007669"/>
    <property type="project" value="TreeGrafter"/>
</dbReference>
<feature type="DNA-binding region" description="H-T-H motif" evidence="4">
    <location>
        <begin position="33"/>
        <end position="52"/>
    </location>
</feature>
<reference evidence="6 7" key="1">
    <citation type="submission" date="2020-08" db="EMBL/GenBank/DDBJ databases">
        <title>Genomic Encyclopedia of Type Strains, Phase IV (KMG-IV): sequencing the most valuable type-strain genomes for metagenomic binning, comparative biology and taxonomic classification.</title>
        <authorList>
            <person name="Goeker M."/>
        </authorList>
    </citation>
    <scope>NUCLEOTIDE SEQUENCE [LARGE SCALE GENOMIC DNA]</scope>
    <source>
        <strain evidence="6 7">DSM 45385</strain>
    </source>
</reference>
<evidence type="ECO:0000256" key="3">
    <source>
        <dbReference type="ARBA" id="ARBA00023163"/>
    </source>
</evidence>
<keyword evidence="7" id="KW-1185">Reference proteome</keyword>
<accession>A0A7W8EL02</accession>
<evidence type="ECO:0000313" key="6">
    <source>
        <dbReference type="EMBL" id="MBB5082362.1"/>
    </source>
</evidence>
<dbReference type="SUPFAM" id="SSF46689">
    <property type="entry name" value="Homeodomain-like"/>
    <property type="match status" value="1"/>
</dbReference>